<accession>A0A501VYE8</accession>
<organism evidence="4 5">
    <name type="scientific">Pontibacter mangrovi</name>
    <dbReference type="NCBI Taxonomy" id="2589816"/>
    <lineage>
        <taxon>Bacteria</taxon>
        <taxon>Pseudomonadati</taxon>
        <taxon>Bacteroidota</taxon>
        <taxon>Cytophagia</taxon>
        <taxon>Cytophagales</taxon>
        <taxon>Hymenobacteraceae</taxon>
        <taxon>Pontibacter</taxon>
    </lineage>
</organism>
<dbReference type="InterPro" id="IPR011250">
    <property type="entry name" value="OMP/PagP_B-barrel"/>
</dbReference>
<dbReference type="Pfam" id="PF13505">
    <property type="entry name" value="OMP_b-brl"/>
    <property type="match status" value="1"/>
</dbReference>
<dbReference type="EMBL" id="VFRQ01000019">
    <property type="protein sequence ID" value="TPE39991.1"/>
    <property type="molecule type" value="Genomic_DNA"/>
</dbReference>
<evidence type="ECO:0000256" key="1">
    <source>
        <dbReference type="ARBA" id="ARBA00022729"/>
    </source>
</evidence>
<feature type="chain" id="PRO_5021345691" description="Outer membrane protein beta-barrel domain-containing protein" evidence="2">
    <location>
        <begin position="25"/>
        <end position="254"/>
    </location>
</feature>
<name>A0A501VYE8_9BACT</name>
<evidence type="ECO:0000259" key="3">
    <source>
        <dbReference type="Pfam" id="PF13505"/>
    </source>
</evidence>
<dbReference type="Proteomes" id="UP000316727">
    <property type="component" value="Unassembled WGS sequence"/>
</dbReference>
<dbReference type="SUPFAM" id="SSF56925">
    <property type="entry name" value="OMPA-like"/>
    <property type="match status" value="1"/>
</dbReference>
<reference evidence="4 5" key="1">
    <citation type="submission" date="2019-06" db="EMBL/GenBank/DDBJ databases">
        <title>A novel bacterium of genus Pontibacter, isolated from marine sediment.</title>
        <authorList>
            <person name="Huang H."/>
            <person name="Mo K."/>
            <person name="Hu Y."/>
        </authorList>
    </citation>
    <scope>NUCLEOTIDE SEQUENCE [LARGE SCALE GENOMIC DNA]</scope>
    <source>
        <strain evidence="4 5">HB172049</strain>
    </source>
</reference>
<evidence type="ECO:0000313" key="5">
    <source>
        <dbReference type="Proteomes" id="UP000316727"/>
    </source>
</evidence>
<dbReference type="RefSeq" id="WP_140624122.1">
    <property type="nucleotide sequence ID" value="NZ_VFRQ01000019.1"/>
</dbReference>
<keyword evidence="1 2" id="KW-0732">Signal</keyword>
<proteinExistence type="predicted"/>
<dbReference type="Gene3D" id="2.40.160.20">
    <property type="match status" value="1"/>
</dbReference>
<dbReference type="AlphaFoldDB" id="A0A501VYE8"/>
<comment type="caution">
    <text evidence="4">The sequence shown here is derived from an EMBL/GenBank/DDBJ whole genome shotgun (WGS) entry which is preliminary data.</text>
</comment>
<evidence type="ECO:0000256" key="2">
    <source>
        <dbReference type="SAM" id="SignalP"/>
    </source>
</evidence>
<dbReference type="InterPro" id="IPR027385">
    <property type="entry name" value="Beta-barrel_OMP"/>
</dbReference>
<dbReference type="OrthoDB" id="940928at2"/>
<feature type="signal peptide" evidence="2">
    <location>
        <begin position="1"/>
        <end position="24"/>
    </location>
</feature>
<protein>
    <recommendedName>
        <fullName evidence="3">Outer membrane protein beta-barrel domain-containing protein</fullName>
    </recommendedName>
</protein>
<evidence type="ECO:0000313" key="4">
    <source>
        <dbReference type="EMBL" id="TPE39991.1"/>
    </source>
</evidence>
<sequence length="254" mass="28094">MKHKLYFILASVILLSLSAVQVQAQRGYKPKFRQSQYRYFKREPKFAVVAGAGLAVMNSDNRSGGLGEKNIIRNNGRGAALNIGALYQLTPRVAVTGTVDFTRFKGYEDDVNTLGHDKSFNAESIGASGSVVVNLINSYGGRGIYRPKNRRLIVPYLKAGIGFINYKSSSFLKATGEKFEPEADYPTIAAVIPVGAGLKFYYSPRLSIAPEFNLNFTTTDHLDNMVDPEGLLGKNDHFITASVKVMYYPKFRGR</sequence>
<keyword evidence="5" id="KW-1185">Reference proteome</keyword>
<feature type="domain" description="Outer membrane protein beta-barrel" evidence="3">
    <location>
        <begin position="13"/>
        <end position="219"/>
    </location>
</feature>
<gene>
    <name evidence="4" type="ORF">FJM65_20490</name>
</gene>